<protein>
    <submittedName>
        <fullName evidence="1">Uncharacterized protein</fullName>
    </submittedName>
</protein>
<accession>A0A517TAY9</accession>
<dbReference type="OrthoDB" id="1436551at2"/>
<dbReference type="RefSeq" id="WP_145263623.1">
    <property type="nucleotide sequence ID" value="NZ_CP036316.1"/>
</dbReference>
<dbReference type="KEGG" id="chya:V22_27930"/>
<sequence>MAIPKPEFSNWLVQLTADRGDLSLLQRVHQDHDWKVHFDDEEKCYLDSRDFVSLADSKEVSAKAEEFCTRLNTVLKSVFDEDMSCLAAGPYKFNEDGSQTVYLSGAVSVKITALAIGASMKRDDGSVEKWDSKGTHTITNAGGELVLQESKVDRAAKMLDSIERDDVVHKVCRLYSKYELDFVNGYRILELIQNDLGGDWSLIGVQRSQVKQFTHTANSDSAGDIARHGVNRNSQPTRPMSLSDGKRLIESMVKNWLQYRARMPS</sequence>
<dbReference type="EMBL" id="CP036316">
    <property type="protein sequence ID" value="QDT65538.1"/>
    <property type="molecule type" value="Genomic_DNA"/>
</dbReference>
<dbReference type="AlphaFoldDB" id="A0A517TAY9"/>
<name>A0A517TAY9_9PLAN</name>
<gene>
    <name evidence="1" type="ORF">V22_27930</name>
</gene>
<evidence type="ECO:0000313" key="1">
    <source>
        <dbReference type="EMBL" id="QDT65538.1"/>
    </source>
</evidence>
<proteinExistence type="predicted"/>
<keyword evidence="2" id="KW-1185">Reference proteome</keyword>
<reference evidence="1 2" key="1">
    <citation type="submission" date="2019-02" db="EMBL/GenBank/DDBJ databases">
        <title>Deep-cultivation of Planctomycetes and their phenomic and genomic characterization uncovers novel biology.</title>
        <authorList>
            <person name="Wiegand S."/>
            <person name="Jogler M."/>
            <person name="Boedeker C."/>
            <person name="Pinto D."/>
            <person name="Vollmers J."/>
            <person name="Rivas-Marin E."/>
            <person name="Kohn T."/>
            <person name="Peeters S.H."/>
            <person name="Heuer A."/>
            <person name="Rast P."/>
            <person name="Oberbeckmann S."/>
            <person name="Bunk B."/>
            <person name="Jeske O."/>
            <person name="Meyerdierks A."/>
            <person name="Storesund J.E."/>
            <person name="Kallscheuer N."/>
            <person name="Luecker S."/>
            <person name="Lage O.M."/>
            <person name="Pohl T."/>
            <person name="Merkel B.J."/>
            <person name="Hornburger P."/>
            <person name="Mueller R.-W."/>
            <person name="Bruemmer F."/>
            <person name="Labrenz M."/>
            <person name="Spormann A.M."/>
            <person name="Op den Camp H."/>
            <person name="Overmann J."/>
            <person name="Amann R."/>
            <person name="Jetten M.S.M."/>
            <person name="Mascher T."/>
            <person name="Medema M.H."/>
            <person name="Devos D.P."/>
            <person name="Kaster A.-K."/>
            <person name="Ovreas L."/>
            <person name="Rohde M."/>
            <person name="Galperin M.Y."/>
            <person name="Jogler C."/>
        </authorList>
    </citation>
    <scope>NUCLEOTIDE SEQUENCE [LARGE SCALE GENOMIC DNA]</scope>
    <source>
        <strain evidence="1 2">V22</strain>
    </source>
</reference>
<evidence type="ECO:0000313" key="2">
    <source>
        <dbReference type="Proteomes" id="UP000319976"/>
    </source>
</evidence>
<organism evidence="1 2">
    <name type="scientific">Calycomorphotria hydatis</name>
    <dbReference type="NCBI Taxonomy" id="2528027"/>
    <lineage>
        <taxon>Bacteria</taxon>
        <taxon>Pseudomonadati</taxon>
        <taxon>Planctomycetota</taxon>
        <taxon>Planctomycetia</taxon>
        <taxon>Planctomycetales</taxon>
        <taxon>Planctomycetaceae</taxon>
        <taxon>Calycomorphotria</taxon>
    </lineage>
</organism>
<dbReference type="Proteomes" id="UP000319976">
    <property type="component" value="Chromosome"/>
</dbReference>